<dbReference type="Pfam" id="PF00581">
    <property type="entry name" value="Rhodanese"/>
    <property type="match status" value="1"/>
</dbReference>
<reference evidence="3" key="1">
    <citation type="submission" date="2019-11" db="EMBL/GenBank/DDBJ databases">
        <title>Isolation and characterization of a novel species in the genus Sulfuriferula.</title>
        <authorList>
            <person name="Mochizuki J."/>
            <person name="Kojima H."/>
            <person name="Fukui M."/>
        </authorList>
    </citation>
    <scope>NUCLEOTIDE SEQUENCE [LARGE SCALE GENOMIC DNA]</scope>
    <source>
        <strain evidence="3">SGTM</strain>
    </source>
</reference>
<dbReference type="PROSITE" id="PS50206">
    <property type="entry name" value="RHODANESE_3"/>
    <property type="match status" value="1"/>
</dbReference>
<dbReference type="Gene3D" id="3.40.250.10">
    <property type="entry name" value="Rhodanese-like domain"/>
    <property type="match status" value="1"/>
</dbReference>
<protein>
    <recommendedName>
        <fullName evidence="1">Rhodanese domain-containing protein</fullName>
    </recommendedName>
</protein>
<dbReference type="PANTHER" id="PTHR43031:SF16">
    <property type="entry name" value="OXIDOREDUCTASE"/>
    <property type="match status" value="1"/>
</dbReference>
<dbReference type="AlphaFoldDB" id="A0A809RRJ0"/>
<dbReference type="RefSeq" id="WP_162085263.1">
    <property type="nucleotide sequence ID" value="NZ_AP021881.1"/>
</dbReference>
<feature type="domain" description="Rhodanese" evidence="1">
    <location>
        <begin position="28"/>
        <end position="120"/>
    </location>
</feature>
<dbReference type="PANTHER" id="PTHR43031">
    <property type="entry name" value="FAD-DEPENDENT OXIDOREDUCTASE"/>
    <property type="match status" value="1"/>
</dbReference>
<evidence type="ECO:0000259" key="1">
    <source>
        <dbReference type="PROSITE" id="PS50206"/>
    </source>
</evidence>
<dbReference type="InterPro" id="IPR001763">
    <property type="entry name" value="Rhodanese-like_dom"/>
</dbReference>
<dbReference type="SMART" id="SM00450">
    <property type="entry name" value="RHOD"/>
    <property type="match status" value="1"/>
</dbReference>
<gene>
    <name evidence="2" type="ORF">SFSGTM_21990</name>
</gene>
<dbReference type="InterPro" id="IPR050229">
    <property type="entry name" value="GlpE_sulfurtransferase"/>
</dbReference>
<dbReference type="CDD" id="cd00158">
    <property type="entry name" value="RHOD"/>
    <property type="match status" value="1"/>
</dbReference>
<name>A0A809RRJ0_9PROT</name>
<dbReference type="Proteomes" id="UP000463939">
    <property type="component" value="Chromosome"/>
</dbReference>
<dbReference type="InterPro" id="IPR036873">
    <property type="entry name" value="Rhodanese-like_dom_sf"/>
</dbReference>
<dbReference type="KEGG" id="sniv:SFSGTM_21990"/>
<sequence length="127" mass="13208">MSMTPQQLVAEAKAQIKEVDVATAAAQIAAGGVVIDVREPSEFEAGRLPNSVNIPRGVLEFKTGEHPALANKDAQLLITCKTGGRAALATLNLQRLGYANIASIAGGFEAWSTSGQQVLKDSTNFGG</sequence>
<proteinExistence type="predicted"/>
<keyword evidence="3" id="KW-1185">Reference proteome</keyword>
<evidence type="ECO:0000313" key="2">
    <source>
        <dbReference type="EMBL" id="BBP01491.1"/>
    </source>
</evidence>
<dbReference type="EMBL" id="AP021881">
    <property type="protein sequence ID" value="BBP01491.1"/>
    <property type="molecule type" value="Genomic_DNA"/>
</dbReference>
<dbReference type="SUPFAM" id="SSF52821">
    <property type="entry name" value="Rhodanese/Cell cycle control phosphatase"/>
    <property type="match status" value="1"/>
</dbReference>
<evidence type="ECO:0000313" key="3">
    <source>
        <dbReference type="Proteomes" id="UP000463939"/>
    </source>
</evidence>
<organism evidence="2 3">
    <name type="scientific">Sulfuriferula nivalis</name>
    <dbReference type="NCBI Taxonomy" id="2675298"/>
    <lineage>
        <taxon>Bacteria</taxon>
        <taxon>Pseudomonadati</taxon>
        <taxon>Pseudomonadota</taxon>
        <taxon>Betaproteobacteria</taxon>
        <taxon>Nitrosomonadales</taxon>
        <taxon>Sulfuricellaceae</taxon>
        <taxon>Sulfuriferula</taxon>
    </lineage>
</organism>
<accession>A0A809RRJ0</accession>